<dbReference type="EMBL" id="LR796176">
    <property type="protein sequence ID" value="CAB4123773.1"/>
    <property type="molecule type" value="Genomic_DNA"/>
</dbReference>
<accession>A0A6J5KKC4</accession>
<evidence type="ECO:0000313" key="3">
    <source>
        <dbReference type="EMBL" id="CAB5219186.1"/>
    </source>
</evidence>
<evidence type="ECO:0000313" key="2">
    <source>
        <dbReference type="EMBL" id="CAB4123773.1"/>
    </source>
</evidence>
<dbReference type="EMBL" id="LR796152">
    <property type="protein sequence ID" value="CAB4121915.1"/>
    <property type="molecule type" value="Genomic_DNA"/>
</dbReference>
<evidence type="ECO:0000313" key="1">
    <source>
        <dbReference type="EMBL" id="CAB4121915.1"/>
    </source>
</evidence>
<protein>
    <submittedName>
        <fullName evidence="1">Uncharacterized protein</fullName>
    </submittedName>
</protein>
<sequence>MYSALIMHKKEFEGFLRDAPKSVDLDDYEAVAHILPLDENPNRFLSLAFELTNSIDEHWSENEGVEVMGDGRHRSTSVGDLVWLNNDGKEVGLFIVDNFGFKQVSY</sequence>
<proteinExistence type="predicted"/>
<gene>
    <name evidence="3" type="ORF">UFOVP220_43</name>
    <name evidence="1" type="ORF">UFOVP26_45</name>
    <name evidence="2" type="ORF">UFOVP44_52</name>
</gene>
<dbReference type="EMBL" id="LR798268">
    <property type="protein sequence ID" value="CAB5219186.1"/>
    <property type="molecule type" value="Genomic_DNA"/>
</dbReference>
<name>A0A6J5KKC4_9CAUD</name>
<reference evidence="1" key="1">
    <citation type="submission" date="2020-04" db="EMBL/GenBank/DDBJ databases">
        <authorList>
            <person name="Chiriac C."/>
            <person name="Salcher M."/>
            <person name="Ghai R."/>
            <person name="Kavagutti S V."/>
        </authorList>
    </citation>
    <scope>NUCLEOTIDE SEQUENCE</scope>
</reference>
<organism evidence="1">
    <name type="scientific">uncultured Caudovirales phage</name>
    <dbReference type="NCBI Taxonomy" id="2100421"/>
    <lineage>
        <taxon>Viruses</taxon>
        <taxon>Duplodnaviria</taxon>
        <taxon>Heunggongvirae</taxon>
        <taxon>Uroviricota</taxon>
        <taxon>Caudoviricetes</taxon>
        <taxon>Peduoviridae</taxon>
        <taxon>Maltschvirus</taxon>
        <taxon>Maltschvirus maltsch</taxon>
    </lineage>
</organism>